<dbReference type="Proteomes" id="UP000808372">
    <property type="component" value="Unplaced"/>
</dbReference>
<dbReference type="PANTHER" id="PTHR11851">
    <property type="entry name" value="METALLOPROTEASE"/>
    <property type="match status" value="1"/>
</dbReference>
<dbReference type="RefSeq" id="XP_038841648.1">
    <property type="nucleotide sequence ID" value="XM_038985720.1"/>
</dbReference>
<dbReference type="PANTHER" id="PTHR11851:SF226">
    <property type="entry name" value="CYTOCHROME B-C1 COMPLEX SUBUNIT 2, MITOCHONDRIAL"/>
    <property type="match status" value="1"/>
</dbReference>
<dbReference type="RefSeq" id="XP_038841647.1">
    <property type="nucleotide sequence ID" value="XM_038985719.1"/>
</dbReference>
<dbReference type="GO" id="GO:0005739">
    <property type="term" value="C:mitochondrion"/>
    <property type="evidence" value="ECO:0007669"/>
    <property type="project" value="TreeGrafter"/>
</dbReference>
<dbReference type="GO" id="GO:0046872">
    <property type="term" value="F:metal ion binding"/>
    <property type="evidence" value="ECO:0007669"/>
    <property type="project" value="InterPro"/>
</dbReference>
<sequence>MSVSGSGYLCNRKHCKPRLDQHRRICRKQLKAEYLMSMESSEGLLEEMGAQALSSGAYHSPETVTQSIDSVSHADVVNAARKFVDGKKSMAACGHLANTPFVDEL</sequence>
<protein>
    <submittedName>
        <fullName evidence="2 3">Cytochrome b-c1 complex subunit 2, mitochondrial-like</fullName>
    </submittedName>
</protein>
<dbReference type="KEGG" id="snh:120040637"/>
<dbReference type="RefSeq" id="XP_038841645.1">
    <property type="nucleotide sequence ID" value="XM_038985717.1"/>
</dbReference>
<dbReference type="SUPFAM" id="SSF63411">
    <property type="entry name" value="LuxS/MPP-like metallohydrolase"/>
    <property type="match status" value="1"/>
</dbReference>
<dbReference type="Gene3D" id="3.30.830.10">
    <property type="entry name" value="Metalloenzyme, LuxS/M16 peptidase-like"/>
    <property type="match status" value="1"/>
</dbReference>
<evidence type="ECO:0000313" key="4">
    <source>
        <dbReference type="RefSeq" id="XP_038841648.1"/>
    </source>
</evidence>
<dbReference type="KEGG" id="snh:120040638"/>
<reference evidence="2 3" key="1">
    <citation type="submission" date="2025-04" db="UniProtKB">
        <authorList>
            <consortium name="RefSeq"/>
        </authorList>
    </citation>
    <scope>IDENTIFICATION</scope>
    <source>
        <tissue evidence="2 3">White muscle</tissue>
    </source>
</reference>
<keyword evidence="1" id="KW-1185">Reference proteome</keyword>
<organism evidence="1 4">
    <name type="scientific">Salvelinus namaycush</name>
    <name type="common">Lake trout</name>
    <name type="synonym">Salmo namaycush</name>
    <dbReference type="NCBI Taxonomy" id="8040"/>
    <lineage>
        <taxon>Eukaryota</taxon>
        <taxon>Metazoa</taxon>
        <taxon>Chordata</taxon>
        <taxon>Craniata</taxon>
        <taxon>Vertebrata</taxon>
        <taxon>Euteleostomi</taxon>
        <taxon>Actinopterygii</taxon>
        <taxon>Neopterygii</taxon>
        <taxon>Teleostei</taxon>
        <taxon>Protacanthopterygii</taxon>
        <taxon>Salmoniformes</taxon>
        <taxon>Salmonidae</taxon>
        <taxon>Salmoninae</taxon>
        <taxon>Salvelinus</taxon>
    </lineage>
</organism>
<dbReference type="InterPro" id="IPR011249">
    <property type="entry name" value="Metalloenz_LuxS/M16"/>
</dbReference>
<dbReference type="AlphaFoldDB" id="A0A8U0QDF9"/>
<name>A0A8U0QDF9_SALNM</name>
<accession>A0A8U0QDF9</accession>
<dbReference type="InterPro" id="IPR050361">
    <property type="entry name" value="MPP/UQCRC_Complex"/>
</dbReference>
<dbReference type="GeneID" id="120040638"/>
<evidence type="ECO:0000313" key="3">
    <source>
        <dbReference type="RefSeq" id="XP_038841647.1"/>
    </source>
</evidence>
<evidence type="ECO:0000313" key="2">
    <source>
        <dbReference type="RefSeq" id="XP_038841645.1"/>
    </source>
</evidence>
<proteinExistence type="predicted"/>
<gene>
    <name evidence="4" type="primary">LOC120040638</name>
    <name evidence="2" type="synonym">LOC120040636</name>
    <name evidence="3" type="synonym">LOC120040637</name>
</gene>
<evidence type="ECO:0000313" key="1">
    <source>
        <dbReference type="Proteomes" id="UP000808372"/>
    </source>
</evidence>
<dbReference type="KEGG" id="snh:120040636"/>